<dbReference type="InterPro" id="IPR023603">
    <property type="entry name" value="Low_specificity_L-TA-like"/>
</dbReference>
<dbReference type="Gene3D" id="3.40.640.10">
    <property type="entry name" value="Type I PLP-dependent aspartate aminotransferase-like (Major domain)"/>
    <property type="match status" value="1"/>
</dbReference>
<evidence type="ECO:0000256" key="5">
    <source>
        <dbReference type="PIRSR" id="PIRSR017617-1"/>
    </source>
</evidence>
<dbReference type="Pfam" id="PF01212">
    <property type="entry name" value="Beta_elim_lyase"/>
    <property type="match status" value="1"/>
</dbReference>
<dbReference type="PANTHER" id="PTHR48097">
    <property type="entry name" value="L-THREONINE ALDOLASE-RELATED"/>
    <property type="match status" value="1"/>
</dbReference>
<dbReference type="GO" id="GO:0008732">
    <property type="term" value="F:L-allo-threonine aldolase activity"/>
    <property type="evidence" value="ECO:0007669"/>
    <property type="project" value="TreeGrafter"/>
</dbReference>
<name>A0A401S154_CHIPU</name>
<dbReference type="AlphaFoldDB" id="A0A401S154"/>
<gene>
    <name evidence="7" type="ORF">chiPu_0002515</name>
</gene>
<dbReference type="OMA" id="VQTNIVI"/>
<dbReference type="NCBIfam" id="NF041359">
    <property type="entry name" value="GntG_guanitoxin"/>
    <property type="match status" value="1"/>
</dbReference>
<comment type="cofactor">
    <cofactor evidence="1">
        <name>pyridoxal 5'-phosphate</name>
        <dbReference type="ChEBI" id="CHEBI:597326"/>
    </cofactor>
</comment>
<evidence type="ECO:0000313" key="8">
    <source>
        <dbReference type="Proteomes" id="UP000287033"/>
    </source>
</evidence>
<dbReference type="FunFam" id="3.90.1150.10:FF:000041">
    <property type="entry name" value="Low-specificity L-threonine aldolase"/>
    <property type="match status" value="1"/>
</dbReference>
<feature type="modified residue" description="N6-(pyridoxal phosphate)lysine" evidence="5">
    <location>
        <position position="207"/>
    </location>
</feature>
<accession>A0A401S154</accession>
<feature type="domain" description="Aromatic amino acid beta-eliminating lyase/threonine aldolase" evidence="6">
    <location>
        <begin position="37"/>
        <end position="296"/>
    </location>
</feature>
<reference evidence="7 8" key="1">
    <citation type="journal article" date="2018" name="Nat. Ecol. Evol.">
        <title>Shark genomes provide insights into elasmobranch evolution and the origin of vertebrates.</title>
        <authorList>
            <person name="Hara Y"/>
            <person name="Yamaguchi K"/>
            <person name="Onimaru K"/>
            <person name="Kadota M"/>
            <person name="Koyanagi M"/>
            <person name="Keeley SD"/>
            <person name="Tatsumi K"/>
            <person name="Tanaka K"/>
            <person name="Motone F"/>
            <person name="Kageyama Y"/>
            <person name="Nozu R"/>
            <person name="Adachi N"/>
            <person name="Nishimura O"/>
            <person name="Nakagawa R"/>
            <person name="Tanegashima C"/>
            <person name="Kiyatake I"/>
            <person name="Matsumoto R"/>
            <person name="Murakumo K"/>
            <person name="Nishida K"/>
            <person name="Terakita A"/>
            <person name="Kuratani S"/>
            <person name="Sato K"/>
            <person name="Hyodo S Kuraku.S."/>
        </authorList>
    </citation>
    <scope>NUCLEOTIDE SEQUENCE [LARGE SCALE GENOMIC DNA]</scope>
</reference>
<comment type="similarity">
    <text evidence="2">Belongs to the threonine aldolase family.</text>
</comment>
<keyword evidence="8" id="KW-1185">Reference proteome</keyword>
<dbReference type="FunFam" id="3.40.640.10:FF:000030">
    <property type="entry name" value="Low-specificity L-threonine aldolase"/>
    <property type="match status" value="1"/>
</dbReference>
<evidence type="ECO:0000256" key="2">
    <source>
        <dbReference type="ARBA" id="ARBA00006966"/>
    </source>
</evidence>
<proteinExistence type="inferred from homology"/>
<dbReference type="PANTHER" id="PTHR48097:SF9">
    <property type="entry name" value="L-THREONINE ALDOLASE"/>
    <property type="match status" value="1"/>
</dbReference>
<dbReference type="OrthoDB" id="10261951at2759"/>
<dbReference type="GO" id="GO:0006567">
    <property type="term" value="P:L-threonine catabolic process"/>
    <property type="evidence" value="ECO:0007669"/>
    <property type="project" value="TreeGrafter"/>
</dbReference>
<protein>
    <recommendedName>
        <fullName evidence="6">Aromatic amino acid beta-eliminating lyase/threonine aldolase domain-containing protein</fullName>
    </recommendedName>
</protein>
<dbReference type="Gene3D" id="3.90.1150.10">
    <property type="entry name" value="Aspartate Aminotransferase, domain 1"/>
    <property type="match status" value="1"/>
</dbReference>
<dbReference type="InterPro" id="IPR015422">
    <property type="entry name" value="PyrdxlP-dep_Trfase_small"/>
</dbReference>
<evidence type="ECO:0000256" key="4">
    <source>
        <dbReference type="ARBA" id="ARBA00023239"/>
    </source>
</evidence>
<keyword evidence="4" id="KW-0456">Lyase</keyword>
<evidence type="ECO:0000256" key="1">
    <source>
        <dbReference type="ARBA" id="ARBA00001933"/>
    </source>
</evidence>
<dbReference type="Proteomes" id="UP000287033">
    <property type="component" value="Unassembled WGS sequence"/>
</dbReference>
<organism evidence="7 8">
    <name type="scientific">Chiloscyllium punctatum</name>
    <name type="common">Brownbanded bambooshark</name>
    <name type="synonym">Hemiscyllium punctatum</name>
    <dbReference type="NCBI Taxonomy" id="137246"/>
    <lineage>
        <taxon>Eukaryota</taxon>
        <taxon>Metazoa</taxon>
        <taxon>Chordata</taxon>
        <taxon>Craniata</taxon>
        <taxon>Vertebrata</taxon>
        <taxon>Chondrichthyes</taxon>
        <taxon>Elasmobranchii</taxon>
        <taxon>Galeomorphii</taxon>
        <taxon>Galeoidea</taxon>
        <taxon>Orectolobiformes</taxon>
        <taxon>Hemiscylliidae</taxon>
        <taxon>Chiloscyllium</taxon>
    </lineage>
</organism>
<evidence type="ECO:0000256" key="3">
    <source>
        <dbReference type="ARBA" id="ARBA00022898"/>
    </source>
</evidence>
<dbReference type="GO" id="GO:0005829">
    <property type="term" value="C:cytosol"/>
    <property type="evidence" value="ECO:0007669"/>
    <property type="project" value="TreeGrafter"/>
</dbReference>
<comment type="caution">
    <text evidence="7">The sequence shown here is derived from an EMBL/GenBank/DDBJ whole genome shotgun (WGS) entry which is preliminary data.</text>
</comment>
<dbReference type="STRING" id="137246.A0A401S154"/>
<dbReference type="InterPro" id="IPR015421">
    <property type="entry name" value="PyrdxlP-dep_Trfase_major"/>
</dbReference>
<keyword evidence="3" id="KW-0663">Pyridoxal phosphate</keyword>
<dbReference type="InterPro" id="IPR015424">
    <property type="entry name" value="PyrdxlP-dep_Trfase"/>
</dbReference>
<dbReference type="EMBL" id="BEZZ01000047">
    <property type="protein sequence ID" value="GCC24115.1"/>
    <property type="molecule type" value="Genomic_DNA"/>
</dbReference>
<dbReference type="PIRSF" id="PIRSF017617">
    <property type="entry name" value="Thr_aldolase"/>
    <property type="match status" value="1"/>
</dbReference>
<sequence>MERVITRVKPNPMVKPKNTGKTSIGLPTFLESTAENTQGFKKLRRQAAELFGMEDALFVPSGTMGNLVSVMCHCRERGAELIVGDQAHIHLYEQGGVAQIAGIHSRVVKNLPDGTFDLNEVESKIRQHFPDSHYPRTGVICLENTHNEAGGRVLPLSFLQEVQTLADKYQLPVHVDGARLMNAAVALGVKASEILRFCDSVSMCLSKGLGAPVGSLIGGRKEFIDQAVRVRKVLGGGMRQAGLLAAAGLLSISDMVDRLQDDHRNARTFAEGVQTFASSLCDINIDAVETNILMLAVNDPRMSPEEFCDKMAEVTEDEITVMGHGVRVLMNPVYGHTVRAVWHVDVSEEDTELALQKLQYVIQKVNQK</sequence>
<evidence type="ECO:0000313" key="7">
    <source>
        <dbReference type="EMBL" id="GCC24115.1"/>
    </source>
</evidence>
<dbReference type="GO" id="GO:0006545">
    <property type="term" value="P:glycine biosynthetic process"/>
    <property type="evidence" value="ECO:0007669"/>
    <property type="project" value="TreeGrafter"/>
</dbReference>
<dbReference type="SUPFAM" id="SSF53383">
    <property type="entry name" value="PLP-dependent transferases"/>
    <property type="match status" value="1"/>
</dbReference>
<evidence type="ECO:0000259" key="6">
    <source>
        <dbReference type="Pfam" id="PF01212"/>
    </source>
</evidence>
<dbReference type="InterPro" id="IPR001597">
    <property type="entry name" value="ArAA_b-elim_lyase/Thr_aldolase"/>
</dbReference>